<evidence type="ECO:0000256" key="4">
    <source>
        <dbReference type="ARBA" id="ARBA00023136"/>
    </source>
</evidence>
<proteinExistence type="predicted"/>
<dbReference type="PANTHER" id="PTHR36985">
    <property type="entry name" value="TRANSLOCATION AND ASSEMBLY MODULE SUBUNIT TAMB"/>
    <property type="match status" value="1"/>
</dbReference>
<dbReference type="Proteomes" id="UP000509367">
    <property type="component" value="Chromosome"/>
</dbReference>
<feature type="chain" id="PRO_5027062158" evidence="5">
    <location>
        <begin position="21"/>
        <end position="1250"/>
    </location>
</feature>
<protein>
    <submittedName>
        <fullName evidence="7">Translocation/assembly module TamB domain-containing protein</fullName>
    </submittedName>
</protein>
<evidence type="ECO:0000256" key="2">
    <source>
        <dbReference type="ARBA" id="ARBA00022692"/>
    </source>
</evidence>
<dbReference type="GO" id="GO:0097347">
    <property type="term" value="C:TAM protein secretion complex"/>
    <property type="evidence" value="ECO:0007669"/>
    <property type="project" value="TreeGrafter"/>
</dbReference>
<sequence>MTIARRLLLILLPLALLAWAAAPARPQDSDEAEKSRLILYVEEQLSAPNRQIRLNGIRGTLSSDVRFESITIADEDGVWLTIVNPRLQWTRSALLRGRLNIESLTAERIDWPRMPRPDDSAPAPESAGLQFPELPVSVTIGELTVPEARFGEPVFGLASVLSLAGRLSLEGGSLDTILDIERLDGPGGRLSLEAAYEAGSTQLDIALSLEEPADGVVANLLNIPDRPDVALTVEGSGELERFNAALTFDVGGERTADGELVVTGANGSSERLLRFDLSGPISRILPEEHRAFFGPETALTADVVMHAENGFEIRRLALDSGALDINASGSILAGGFPRELSADITLRSADAAPVRLPLSGDPVTVGNGAITLRYGTDSPNSWKLDGAVSDIAFPGGTIEEVLIAGDGDIAGLDAPADRALTFGIDAEARGFRADDPAVAGAVGNQLDVSAEGNWSTDNPLRIENAAITGDTMRLTARGLIENLVFKGTSQVEAQDLNAFSLIAGRTLAGQAALAANGSIAIAGGAFDLTFDGTLSGARIGQDSADRLLAGDTKLTGGASRSADGLRFSDLNLANDQMNLRVDGTYATRSAALRVYGEIPELAAVIDDAAGRLTFDASLDKPDGSRRATPYDLVSQLTLTDARLSGRAVPSAELSFDGQIEEETLAGTLAGDGLVGGDAIDISAILARSTDTLSLKDLSARVGSATLTGELSIAEGKTNGQFSIAAPDISTVAALALSDASGALNGTATITGPSDSPNVSFDVRGSELTAAALRANAIAPVSVSATGSYQGNTVRLSQFSARNAQNLDFSGSGTIPLSGPGLSLRIAGSAPLGLAERFLAERGTQLTGTIRADATLGGSLASPSADGLFSLSGASATDPQANLKITDITGLAGLRGNTISITRLTGRVGGGSLSVSGTIGLAGTLPADLDIALSNATYSDGETIRTTLSGKLALSGPLTAGPLLSGQIDLLGTEITVPETIGSEVDLLPVRHVAPDSGTLRTLDRIAAVLPKTGDTTVQAPVRLNIVVNSPNRIFVRGRGIDAELGGRVRVSGPLDNPQPVGAFNLIRGRLSILSKRLQLTEGSITLTGSLDPMLNLEAQTSGDGILAYVGLSGRASDLSLDLSSSPELPEDEILARVLFGKSISSLSPLQIANLATAAASLASGGSGAGLSERIRQGIGVDDLDITQDKDGNIGVRAGKYVQDNVYLDVEAGQSGGEASINLDITDSLTARGTVDTEGDSKLGIFFEKDY</sequence>
<gene>
    <name evidence="7" type="ORF">HTY61_10010</name>
</gene>
<dbReference type="InterPro" id="IPR007452">
    <property type="entry name" value="TamB_C"/>
</dbReference>
<dbReference type="EMBL" id="CP054836">
    <property type="protein sequence ID" value="QKV18761.1"/>
    <property type="molecule type" value="Genomic_DNA"/>
</dbReference>
<evidence type="ECO:0000256" key="1">
    <source>
        <dbReference type="ARBA" id="ARBA00004167"/>
    </source>
</evidence>
<keyword evidence="2" id="KW-0812">Transmembrane</keyword>
<feature type="domain" description="Translocation and assembly module TamB C-terminal" evidence="6">
    <location>
        <begin position="902"/>
        <end position="1250"/>
    </location>
</feature>
<keyword evidence="4" id="KW-0472">Membrane</keyword>
<keyword evidence="5" id="KW-0732">Signal</keyword>
<evidence type="ECO:0000313" key="7">
    <source>
        <dbReference type="EMBL" id="QKV18761.1"/>
    </source>
</evidence>
<dbReference type="Pfam" id="PF04357">
    <property type="entry name" value="TamB"/>
    <property type="match status" value="1"/>
</dbReference>
<evidence type="ECO:0000256" key="3">
    <source>
        <dbReference type="ARBA" id="ARBA00022989"/>
    </source>
</evidence>
<evidence type="ECO:0000256" key="5">
    <source>
        <dbReference type="SAM" id="SignalP"/>
    </source>
</evidence>
<dbReference type="AlphaFoldDB" id="A0A6N1VCH8"/>
<comment type="subcellular location">
    <subcellularLocation>
        <location evidence="1">Membrane</location>
        <topology evidence="1">Single-pass membrane protein</topology>
    </subcellularLocation>
</comment>
<evidence type="ECO:0000259" key="6">
    <source>
        <dbReference type="Pfam" id="PF04357"/>
    </source>
</evidence>
<accession>A0A6N1VCH8</accession>
<reference evidence="7 8" key="1">
    <citation type="submission" date="2020-06" db="EMBL/GenBank/DDBJ databases">
        <title>Oricola thermophila sp. nov. isolated from a tidal sediments.</title>
        <authorList>
            <person name="Kwon K.K."/>
            <person name="Yang S.-H."/>
            <person name="Park M.-J."/>
        </authorList>
    </citation>
    <scope>NUCLEOTIDE SEQUENCE [LARGE SCALE GENOMIC DNA]</scope>
    <source>
        <strain evidence="7 8">MEBiC13590</strain>
    </source>
</reference>
<dbReference type="PANTHER" id="PTHR36985:SF1">
    <property type="entry name" value="TRANSLOCATION AND ASSEMBLY MODULE SUBUNIT TAMB"/>
    <property type="match status" value="1"/>
</dbReference>
<organism evidence="7 8">
    <name type="scientific">Oricola thermophila</name>
    <dbReference type="NCBI Taxonomy" id="2742145"/>
    <lineage>
        <taxon>Bacteria</taxon>
        <taxon>Pseudomonadati</taxon>
        <taxon>Pseudomonadota</taxon>
        <taxon>Alphaproteobacteria</taxon>
        <taxon>Hyphomicrobiales</taxon>
        <taxon>Ahrensiaceae</taxon>
        <taxon>Oricola</taxon>
    </lineage>
</organism>
<evidence type="ECO:0000313" key="8">
    <source>
        <dbReference type="Proteomes" id="UP000509367"/>
    </source>
</evidence>
<name>A0A6N1VCH8_9HYPH</name>
<dbReference type="GO" id="GO:0009306">
    <property type="term" value="P:protein secretion"/>
    <property type="evidence" value="ECO:0007669"/>
    <property type="project" value="InterPro"/>
</dbReference>
<keyword evidence="8" id="KW-1185">Reference proteome</keyword>
<dbReference type="RefSeq" id="WP_175276654.1">
    <property type="nucleotide sequence ID" value="NZ_CP054836.1"/>
</dbReference>
<feature type="signal peptide" evidence="5">
    <location>
        <begin position="1"/>
        <end position="20"/>
    </location>
</feature>
<dbReference type="GO" id="GO:0005886">
    <property type="term" value="C:plasma membrane"/>
    <property type="evidence" value="ECO:0007669"/>
    <property type="project" value="InterPro"/>
</dbReference>
<keyword evidence="3" id="KW-1133">Transmembrane helix</keyword>
<dbReference type="KEGG" id="orm:HTY61_10010"/>